<feature type="compositionally biased region" description="Low complexity" evidence="1">
    <location>
        <begin position="308"/>
        <end position="322"/>
    </location>
</feature>
<dbReference type="EMBL" id="JXLN01000002">
    <property type="protein sequence ID" value="KPL93611.1"/>
    <property type="molecule type" value="Genomic_DNA"/>
</dbReference>
<accession>A0A131ZSI7</accession>
<evidence type="ECO:0000256" key="2">
    <source>
        <dbReference type="SAM" id="Phobius"/>
    </source>
</evidence>
<organism evidence="3 4">
    <name type="scientific">Sarcoptes scabiei</name>
    <name type="common">Itch mite</name>
    <name type="synonym">Acarus scabiei</name>
    <dbReference type="NCBI Taxonomy" id="52283"/>
    <lineage>
        <taxon>Eukaryota</taxon>
        <taxon>Metazoa</taxon>
        <taxon>Ecdysozoa</taxon>
        <taxon>Arthropoda</taxon>
        <taxon>Chelicerata</taxon>
        <taxon>Arachnida</taxon>
        <taxon>Acari</taxon>
        <taxon>Acariformes</taxon>
        <taxon>Sarcoptiformes</taxon>
        <taxon>Astigmata</taxon>
        <taxon>Psoroptidia</taxon>
        <taxon>Sarcoptoidea</taxon>
        <taxon>Sarcoptidae</taxon>
        <taxon>Sarcoptinae</taxon>
        <taxon>Sarcoptes</taxon>
    </lineage>
</organism>
<keyword evidence="2" id="KW-0812">Transmembrane</keyword>
<protein>
    <submittedName>
        <fullName evidence="3">Uncharacterized protein</fullName>
    </submittedName>
</protein>
<proteinExistence type="predicted"/>
<keyword evidence="2" id="KW-0472">Membrane</keyword>
<name>A0A131ZSI7_SARSC</name>
<feature type="region of interest" description="Disordered" evidence="1">
    <location>
        <begin position="292"/>
        <end position="325"/>
    </location>
</feature>
<gene>
    <name evidence="3" type="ORF">QR98_0000710</name>
</gene>
<evidence type="ECO:0000313" key="3">
    <source>
        <dbReference type="EMBL" id="KPL93611.1"/>
    </source>
</evidence>
<evidence type="ECO:0000256" key="1">
    <source>
        <dbReference type="SAM" id="MobiDB-lite"/>
    </source>
</evidence>
<dbReference type="VEuPathDB" id="VectorBase:SSCA005321"/>
<dbReference type="Proteomes" id="UP000616769">
    <property type="component" value="Unassembled WGS sequence"/>
</dbReference>
<dbReference type="OrthoDB" id="9884296at2759"/>
<comment type="caution">
    <text evidence="3">The sequence shown here is derived from an EMBL/GenBank/DDBJ whole genome shotgun (WGS) entry which is preliminary data.</text>
</comment>
<evidence type="ECO:0000313" key="4">
    <source>
        <dbReference type="Proteomes" id="UP000616769"/>
    </source>
</evidence>
<sequence length="801" mass="91325">MATDNHHVKDESLRIDDSKQNTHLTINGPTDRLFPKNNNHFDIHLAQIDIETFKSEDIGNFCFDQSINSSINNDDTLRFDYFVIAFYLFSFVLIFQIGRIIDSINSFPTTSLIDEHFVDNKNHLDLPPNDNCEALSIDSLDLNADEHRSNTNECADDDEINSALLQKCTENDKTRYKIAMIESSVHSTMNSFINHSNNRSSFHTDGSETFDMDANKIQSPGSLVKLFIQNRLNSSGEDGNRDERSQNGMISFIHSNDNTASEVIGLNTVDSNDLPLHVLDLSKKLRSLNLNRSRPKKSVSGSGDGDDSTSMSSYTSTTTSSSAATDKRRTFKSYNQTNPFVDFNDNRLLSSTSSNGKLMRSAATQFPDLVQDKEVQASAEDELKEAPVLVYYPNYSLPDLSFLNEIFHPNGIDHIYLSPIKREPIKEDSLELKNNNPASVRRRTNINGPKKCRPKSYTDYEAILNQDLSHIKDWDSLNLLLPDDFKEFIEQNNILRDNFSRREYRCESGDDVSSQNSSRTPKPIKTMIPLFNNQHRLLQTQSKVKLRPHSHSNHQFNRKRLSLQENLFGNQSNNQCHYHHHHHPHSSYAIPFGHRYDDHCGSNDLSNQDELDENHDNFFDGENKNYVEHCMIRSQTMPNCQANAHQYFSGLRQPPPRVSTNPQSCCHSCCHSGCHSPSQHSNVILPPKSSNKIDWDLLSASNGFKKLLTFLTKLDEHSSESNENTITSTIDAKTSKETIAKRDCNAIKKNNKEEEEIEKNIKSFKYNRNTSARESVGIPIHNLLLDLRNFMLRNGGEYFLI</sequence>
<feature type="transmembrane region" description="Helical" evidence="2">
    <location>
        <begin position="79"/>
        <end position="98"/>
    </location>
</feature>
<dbReference type="AlphaFoldDB" id="A0A131ZSI7"/>
<keyword evidence="2" id="KW-1133">Transmembrane helix</keyword>
<reference evidence="3 4" key="1">
    <citation type="journal article" date="2015" name="Parasit. Vectors">
        <title>Draft genome of the scabies mite.</title>
        <authorList>
            <person name="Rider S.D.Jr."/>
            <person name="Morgan M.S."/>
            <person name="Arlian L.G."/>
        </authorList>
    </citation>
    <scope>NUCLEOTIDE SEQUENCE [LARGE SCALE GENOMIC DNA]</scope>
    <source>
        <strain evidence="3">Arlian Lab</strain>
    </source>
</reference>